<evidence type="ECO:0000313" key="1">
    <source>
        <dbReference type="EMBL" id="MEY1662259.1"/>
    </source>
</evidence>
<dbReference type="Gene3D" id="1.20.910.10">
    <property type="entry name" value="Heme oxygenase-like"/>
    <property type="match status" value="1"/>
</dbReference>
<dbReference type="InterPro" id="IPR016053">
    <property type="entry name" value="Haem_Oase-like"/>
</dbReference>
<dbReference type="SUPFAM" id="SSF48613">
    <property type="entry name" value="Heme oxygenase-like"/>
    <property type="match status" value="1"/>
</dbReference>
<dbReference type="CDD" id="cd19166">
    <property type="entry name" value="HemeO-bac"/>
    <property type="match status" value="1"/>
</dbReference>
<proteinExistence type="predicted"/>
<dbReference type="InterPro" id="IPR016084">
    <property type="entry name" value="Haem_Oase-like_multi-hlx"/>
</dbReference>
<dbReference type="Pfam" id="PF01126">
    <property type="entry name" value="Heme_oxygenase"/>
    <property type="match status" value="1"/>
</dbReference>
<reference evidence="1 2" key="1">
    <citation type="submission" date="2024-07" db="EMBL/GenBank/DDBJ databases">
        <authorList>
            <person name="Ren Q."/>
        </authorList>
    </citation>
    <scope>NUCLEOTIDE SEQUENCE [LARGE SCALE GENOMIC DNA]</scope>
    <source>
        <strain evidence="1 2">REN37</strain>
    </source>
</reference>
<organism evidence="1 2">
    <name type="scientific">Isoalcanivorax beigongshangi</name>
    <dbReference type="NCBI Taxonomy" id="3238810"/>
    <lineage>
        <taxon>Bacteria</taxon>
        <taxon>Pseudomonadati</taxon>
        <taxon>Pseudomonadota</taxon>
        <taxon>Gammaproteobacteria</taxon>
        <taxon>Oceanospirillales</taxon>
        <taxon>Alcanivoracaceae</taxon>
        <taxon>Isoalcanivorax</taxon>
    </lineage>
</organism>
<name>A0ABV4AHE0_9GAMM</name>
<accession>A0ABV4AHE0</accession>
<protein>
    <submittedName>
        <fullName evidence="1">Biliverdin-producing heme oxygenase</fullName>
    </submittedName>
</protein>
<dbReference type="Proteomes" id="UP001562065">
    <property type="component" value="Unassembled WGS sequence"/>
</dbReference>
<gene>
    <name evidence="1" type="ORF">AB5I84_08880</name>
</gene>
<dbReference type="EMBL" id="JBGCUO010000001">
    <property type="protein sequence ID" value="MEY1662259.1"/>
    <property type="molecule type" value="Genomic_DNA"/>
</dbReference>
<keyword evidence="2" id="KW-1185">Reference proteome</keyword>
<comment type="caution">
    <text evidence="1">The sequence shown here is derived from an EMBL/GenBank/DDBJ whole genome shotgun (WGS) entry which is preliminary data.</text>
</comment>
<sequence length="212" mass="23360">MPATNSAETVSPAAANQPLSELLKSATRAVHEALDQRLMTLQPFANVENYRCFLRMQARLQCVTSPLFHNPQLQAWIADLDQRDRWVAVMRDCADLQIPAEQCEVDRRAATALTIDDPYRALGWLYTVEGSNLGAAFLLKMAKADLGLSEQHGARHMAGAAEGRGLAWRRFKADLDALALTDEQRQLAVTGADEAFAYVQACVDEVFEPATA</sequence>
<evidence type="ECO:0000313" key="2">
    <source>
        <dbReference type="Proteomes" id="UP001562065"/>
    </source>
</evidence>
<dbReference type="RefSeq" id="WP_369455495.1">
    <property type="nucleotide sequence ID" value="NZ_JBGCUO010000001.1"/>
</dbReference>